<name>A0A654U7I0_MYCTX</name>
<reference evidence="5 6" key="1">
    <citation type="submission" date="2015-03" db="EMBL/GenBank/DDBJ databases">
        <authorList>
            <consortium name="Pathogen Informatics"/>
        </authorList>
    </citation>
    <scope>NUCLEOTIDE SEQUENCE [LARGE SCALE GENOMIC DNA]</scope>
    <source>
        <strain evidence="3 7">Bir 185</strain>
        <strain evidence="4 6">Bir 187</strain>
        <strain evidence="2 5">C09601061</strain>
    </source>
</reference>
<evidence type="ECO:0000313" key="5">
    <source>
        <dbReference type="Proteomes" id="UP000046680"/>
    </source>
</evidence>
<accession>A0A654U7I0</accession>
<evidence type="ECO:0000256" key="1">
    <source>
        <dbReference type="SAM" id="MobiDB-lite"/>
    </source>
</evidence>
<organism evidence="2 5">
    <name type="scientific">Mycobacterium tuberculosis</name>
    <dbReference type="NCBI Taxonomy" id="1773"/>
    <lineage>
        <taxon>Bacteria</taxon>
        <taxon>Bacillati</taxon>
        <taxon>Actinomycetota</taxon>
        <taxon>Actinomycetes</taxon>
        <taxon>Mycobacteriales</taxon>
        <taxon>Mycobacteriaceae</taxon>
        <taxon>Mycobacterium</taxon>
        <taxon>Mycobacterium tuberculosis complex</taxon>
    </lineage>
</organism>
<proteinExistence type="predicted"/>
<sequence>MTANSTSAVPSLMRLSPRSTVSARRGNRFARPATAAASVGESTAPRTAAAWDSMPSARAVHDTATAVAITSPILNMTMTRRFQRISRKLVFMLSQ</sequence>
<evidence type="ECO:0000313" key="6">
    <source>
        <dbReference type="Proteomes" id="UP000049023"/>
    </source>
</evidence>
<evidence type="ECO:0000313" key="2">
    <source>
        <dbReference type="EMBL" id="CFS14451.1"/>
    </source>
</evidence>
<dbReference type="Proteomes" id="UP000049023">
    <property type="component" value="Unassembled WGS sequence"/>
</dbReference>
<dbReference type="Proteomes" id="UP000050164">
    <property type="component" value="Unassembled WGS sequence"/>
</dbReference>
<dbReference type="AlphaFoldDB" id="A0A654U7I0"/>
<dbReference type="Proteomes" id="UP000046680">
    <property type="component" value="Unassembled WGS sequence"/>
</dbReference>
<dbReference type="EMBL" id="CNFT01000864">
    <property type="protein sequence ID" value="CKS47393.1"/>
    <property type="molecule type" value="Genomic_DNA"/>
</dbReference>
<evidence type="ECO:0000313" key="3">
    <source>
        <dbReference type="EMBL" id="CKS47393.1"/>
    </source>
</evidence>
<feature type="region of interest" description="Disordered" evidence="1">
    <location>
        <begin position="1"/>
        <end position="41"/>
    </location>
</feature>
<gene>
    <name evidence="2" type="ORF">ERS007657_04238</name>
    <name evidence="3" type="ORF">ERS027659_03155</name>
    <name evidence="4" type="ORF">ERS027661_04115</name>
</gene>
<evidence type="ECO:0000313" key="4">
    <source>
        <dbReference type="EMBL" id="CKT25331.1"/>
    </source>
</evidence>
<protein>
    <submittedName>
        <fullName evidence="2">Uncharacterized protein</fullName>
    </submittedName>
</protein>
<dbReference type="EMBL" id="CGCX01002641">
    <property type="protein sequence ID" value="CFS14451.1"/>
    <property type="molecule type" value="Genomic_DNA"/>
</dbReference>
<evidence type="ECO:0000313" key="7">
    <source>
        <dbReference type="Proteomes" id="UP000050164"/>
    </source>
</evidence>
<dbReference type="EMBL" id="CNFU01001273">
    <property type="protein sequence ID" value="CKT25331.1"/>
    <property type="molecule type" value="Genomic_DNA"/>
</dbReference>